<protein>
    <submittedName>
        <fullName evidence="1">Uncharacterized protein</fullName>
    </submittedName>
</protein>
<dbReference type="EMBL" id="KK119516">
    <property type="protein sequence ID" value="KFM75918.1"/>
    <property type="molecule type" value="Genomic_DNA"/>
</dbReference>
<reference evidence="1 2" key="1">
    <citation type="submission" date="2013-11" db="EMBL/GenBank/DDBJ databases">
        <title>Genome sequencing of Stegodyphus mimosarum.</title>
        <authorList>
            <person name="Bechsgaard J."/>
        </authorList>
    </citation>
    <scope>NUCLEOTIDE SEQUENCE [LARGE SCALE GENOMIC DNA]</scope>
</reference>
<gene>
    <name evidence="1" type="ORF">X975_18461</name>
</gene>
<dbReference type="AlphaFoldDB" id="A0A087UEX9"/>
<keyword evidence="2" id="KW-1185">Reference proteome</keyword>
<evidence type="ECO:0000313" key="2">
    <source>
        <dbReference type="Proteomes" id="UP000054359"/>
    </source>
</evidence>
<evidence type="ECO:0000313" key="1">
    <source>
        <dbReference type="EMBL" id="KFM75918.1"/>
    </source>
</evidence>
<sequence>MDQSLADTSSISISQTIAIAQSGSMSNDTSICNRSSSYHWSGDSMSIDCIGNRGNVIDRWSSVRASDEGCSWGTGSGSWFVGLDGSTESKFVSNVVYASGSAVDVVDGVGSLLVTITVTYFRSGVGSSEFVNDVIIESIVSVSILCPRTGADSSTNKGGLQKNISMGSCESSAQENNLCDHGECMIS</sequence>
<name>A0A087UEX9_STEMI</name>
<proteinExistence type="predicted"/>
<accession>A0A087UEX9</accession>
<dbReference type="Proteomes" id="UP000054359">
    <property type="component" value="Unassembled WGS sequence"/>
</dbReference>
<feature type="non-terminal residue" evidence="1">
    <location>
        <position position="187"/>
    </location>
</feature>
<organism evidence="1 2">
    <name type="scientific">Stegodyphus mimosarum</name>
    <name type="common">African social velvet spider</name>
    <dbReference type="NCBI Taxonomy" id="407821"/>
    <lineage>
        <taxon>Eukaryota</taxon>
        <taxon>Metazoa</taxon>
        <taxon>Ecdysozoa</taxon>
        <taxon>Arthropoda</taxon>
        <taxon>Chelicerata</taxon>
        <taxon>Arachnida</taxon>
        <taxon>Araneae</taxon>
        <taxon>Araneomorphae</taxon>
        <taxon>Entelegynae</taxon>
        <taxon>Eresoidea</taxon>
        <taxon>Eresidae</taxon>
        <taxon>Stegodyphus</taxon>
    </lineage>
</organism>